<keyword evidence="2" id="KW-1185">Reference proteome</keyword>
<evidence type="ECO:0000313" key="2">
    <source>
        <dbReference type="Proteomes" id="UP000006523"/>
    </source>
</evidence>
<dbReference type="EMBL" id="GU071094">
    <property type="protein sequence ID" value="ADO97267.1"/>
    <property type="molecule type" value="Genomic_DNA"/>
</dbReference>
<protein>
    <submittedName>
        <fullName evidence="1">Uncharacterized protein</fullName>
    </submittedName>
</protein>
<dbReference type="GeneID" id="10327545"/>
<reference evidence="1 2" key="1">
    <citation type="journal article" date="2010" name="Environ. Microbiol.">
        <title>Genomic analysis of oceanic cyanobacterial myoviruses compared with T4-like myoviruses from diverse hosts and environments.</title>
        <authorList>
            <person name="Sullivan M.B."/>
            <person name="Huang K.H."/>
            <person name="Ignacio-Espinoza J.C."/>
            <person name="Berlin A.M."/>
            <person name="Kelly L."/>
            <person name="Weigele P.R."/>
            <person name="DeFrancesco A.S."/>
            <person name="Kern S.E."/>
            <person name="Thompson L.R."/>
            <person name="Young S."/>
            <person name="Yandava C."/>
            <person name="Fu R."/>
            <person name="Krastins B."/>
            <person name="Chase M."/>
            <person name="Sarracino D."/>
            <person name="Osburne M.S."/>
            <person name="Henn M.R."/>
            <person name="Chisholm S.W."/>
        </authorList>
    </citation>
    <scope>NUCLEOTIDE SEQUENCE [LARGE SCALE GENOMIC DNA]</scope>
    <source>
        <strain evidence="1">6501-1</strain>
    </source>
</reference>
<proteinExistence type="predicted"/>
<gene>
    <name evidence="1" type="ORF">SSM1_083</name>
</gene>
<organism evidence="1 2">
    <name type="scientific">Synechococcus phage S-SM1</name>
    <dbReference type="NCBI Taxonomy" id="444859"/>
    <lineage>
        <taxon>Viruses</taxon>
        <taxon>Duplodnaviria</taxon>
        <taxon>Heunggongvirae</taxon>
        <taxon>Uroviricota</taxon>
        <taxon>Caudoviricetes</taxon>
        <taxon>Pantevenvirales</taxon>
        <taxon>Kyanoviridae</taxon>
        <taxon>Thetisvirus</taxon>
        <taxon>Thetisvirus ssm1</taxon>
    </lineage>
</organism>
<accession>E3SI90</accession>
<dbReference type="InterPro" id="IPR056134">
    <property type="entry name" value="DUF7717"/>
</dbReference>
<dbReference type="Proteomes" id="UP000006523">
    <property type="component" value="Segment"/>
</dbReference>
<sequence length="120" mass="13967">MKQSFADYVATSQQRMDNLALVLKYSEMLCEALTQDFRKGGRKLDYKFYIESGRKYHKIIMECENGSKSVHAFVEKKFGAVYKPASWKAPAKHIRFTLLDDNSREECFARADWSGGYLYL</sequence>
<name>E3SI90_9CAUD</name>
<dbReference type="RefSeq" id="YP_004322974.1">
    <property type="nucleotide sequence ID" value="NC_015282.1"/>
</dbReference>
<dbReference type="KEGG" id="vg:10327545"/>
<dbReference type="Pfam" id="PF24835">
    <property type="entry name" value="DUF7717"/>
    <property type="match status" value="1"/>
</dbReference>
<evidence type="ECO:0000313" key="1">
    <source>
        <dbReference type="EMBL" id="ADO97267.1"/>
    </source>
</evidence>
<dbReference type="OrthoDB" id="27124at10239"/>